<organism evidence="13 14">
    <name type="scientific">Tuber melanosporum (strain Mel28)</name>
    <name type="common">Perigord black truffle</name>
    <dbReference type="NCBI Taxonomy" id="656061"/>
    <lineage>
        <taxon>Eukaryota</taxon>
        <taxon>Fungi</taxon>
        <taxon>Dikarya</taxon>
        <taxon>Ascomycota</taxon>
        <taxon>Pezizomycotina</taxon>
        <taxon>Pezizomycetes</taxon>
        <taxon>Pezizales</taxon>
        <taxon>Tuberaceae</taxon>
        <taxon>Tuber</taxon>
    </lineage>
</organism>
<feature type="active site" description="Nucleophile" evidence="10">
    <location>
        <position position="495"/>
    </location>
</feature>
<dbReference type="AlphaFoldDB" id="D5GLK5"/>
<dbReference type="InterPro" id="IPR018314">
    <property type="entry name" value="RsmB/NOL1/NOP2-like_CS"/>
</dbReference>
<dbReference type="OMA" id="PIGSWTK"/>
<keyword evidence="5 10" id="KW-0808">Transferase</keyword>
<evidence type="ECO:0000256" key="10">
    <source>
        <dbReference type="PROSITE-ProRule" id="PRU01023"/>
    </source>
</evidence>
<dbReference type="PANTHER" id="PTHR22807">
    <property type="entry name" value="NOP2 YEAST -RELATED NOL1/NOP2/FMU SUN DOMAIN-CONTAINING"/>
    <property type="match status" value="1"/>
</dbReference>
<feature type="compositionally biased region" description="Basic and acidic residues" evidence="11">
    <location>
        <begin position="52"/>
        <end position="66"/>
    </location>
</feature>
<dbReference type="NCBIfam" id="TIGR00446">
    <property type="entry name" value="nop2p"/>
    <property type="match status" value="1"/>
</dbReference>
<dbReference type="STRING" id="656061.D5GLK5"/>
<dbReference type="GO" id="GO:0070475">
    <property type="term" value="P:rRNA base methylation"/>
    <property type="evidence" value="ECO:0007669"/>
    <property type="project" value="EnsemblFungi"/>
</dbReference>
<dbReference type="InterPro" id="IPR011023">
    <property type="entry name" value="Nop2p"/>
</dbReference>
<dbReference type="InterPro" id="IPR023267">
    <property type="entry name" value="RCMT"/>
</dbReference>
<dbReference type="Gene3D" id="3.40.50.150">
    <property type="entry name" value="Vaccinia Virus protein VP39"/>
    <property type="match status" value="1"/>
</dbReference>
<evidence type="ECO:0000313" key="14">
    <source>
        <dbReference type="Proteomes" id="UP000006911"/>
    </source>
</evidence>
<dbReference type="Gene3D" id="3.30.70.1170">
    <property type="entry name" value="Sun protein, domain 3"/>
    <property type="match status" value="1"/>
</dbReference>
<keyword evidence="8" id="KW-0539">Nucleus</keyword>
<protein>
    <recommendedName>
        <fullName evidence="9">Nucleolar protein 2</fullName>
    </recommendedName>
</protein>
<dbReference type="SUPFAM" id="SSF53335">
    <property type="entry name" value="S-adenosyl-L-methionine-dependent methyltransferases"/>
    <property type="match status" value="1"/>
</dbReference>
<evidence type="ECO:0000256" key="5">
    <source>
        <dbReference type="ARBA" id="ARBA00022679"/>
    </source>
</evidence>
<dbReference type="FunCoup" id="D5GLK5">
    <property type="interactions" value="685"/>
</dbReference>
<evidence type="ECO:0000256" key="4">
    <source>
        <dbReference type="ARBA" id="ARBA00022603"/>
    </source>
</evidence>
<comment type="similarity">
    <text evidence="2 10">Belongs to the class I-like SAM-binding methyltransferase superfamily. RsmB/NOP family.</text>
</comment>
<dbReference type="GO" id="GO:0000463">
    <property type="term" value="P:maturation of LSU-rRNA from tricistronic rRNA transcript (SSU-rRNA, 5.8S rRNA, LSU-rRNA)"/>
    <property type="evidence" value="ECO:0007669"/>
    <property type="project" value="EnsemblFungi"/>
</dbReference>
<dbReference type="InParanoid" id="D5GLK5"/>
<dbReference type="PANTHER" id="PTHR22807:SF30">
    <property type="entry name" value="28S RRNA (CYTOSINE(4447)-C(5))-METHYLTRANSFERASE-RELATED"/>
    <property type="match status" value="1"/>
</dbReference>
<keyword evidence="7 10" id="KW-0694">RNA-binding</keyword>
<sequence length="643" mass="70607">MGKGRSKYKQGPPAPLDESLVTRKRKPENIPVESPVQSKRRRGGAAKGKTTNRKEKPTANRKEDSKRKRLSVAPPPAQEARKGLFDDDSDDRVTDDESDVEPGDLEVEDGGPSLKDDFLAGESDSDVYDSGEEQAGHIFSEDEDESDAEEKLTAANIEGLSRKLDAQLAHEAAEAQAELEESAMQTNIAGEPKPHILGDPDDKDDQAALAAPDVTLLRTRITDTIRVLEDFPNLAEEGRSRADYTEQILKDICAYYGYSEFLAEKLFHLFSPHEAFSFFEANEKERPHVIRTNTLKTGRRELAQALINRGVTLEPVGKWSKVGLQIFESQVPLGATPEYLAGHYILQAASSFLPVMALAPQENERILDMAAAPGGKTTYISALMKNTGCVFANDSNRARTKGLIGNIHRLGVKNTIVCNYDAKEFPKVIGGFDRVLLDAPCSGTGVISKDPSVKTNKNAKDFMLLPHLQKQLLLCAIDSVDYASPTGGYLVYSTCSVTVEENESVVEYALRKRPNVKLVETGLTFGREGFTSYRGKTFNEKMKWARRFYPHMYNVDGFFVAKFKKIGPTKVAAAANGIKADGILEAEGNGVDNDDVPFGGFDDEADKELMERAAKRRLKKKGINPKAVVAGGKAEGATSKRIR</sequence>
<evidence type="ECO:0000259" key="12">
    <source>
        <dbReference type="PROSITE" id="PS51686"/>
    </source>
</evidence>
<keyword evidence="14" id="KW-1185">Reference proteome</keyword>
<accession>D5GLK5</accession>
<gene>
    <name evidence="13" type="ORF">GSTUM_00010249001</name>
</gene>
<comment type="subcellular location">
    <subcellularLocation>
        <location evidence="1">Nucleus</location>
        <location evidence="1">Nucleolus</location>
    </subcellularLocation>
</comment>
<keyword evidence="3" id="KW-0690">Ribosome biogenesis</keyword>
<dbReference type="HOGENOM" id="CLU_005316_3_2_1"/>
<dbReference type="InterPro" id="IPR001678">
    <property type="entry name" value="MeTrfase_RsmB-F_NOP2_dom"/>
</dbReference>
<dbReference type="FunFam" id="3.30.70.1170:FF:000001">
    <property type="entry name" value="Ribosomal RNA methyltransferase Nop2"/>
    <property type="match status" value="1"/>
</dbReference>
<dbReference type="eggNOG" id="KOG1122">
    <property type="taxonomic scope" value="Eukaryota"/>
</dbReference>
<keyword evidence="4 10" id="KW-0489">Methyltransferase</keyword>
<dbReference type="Pfam" id="PF01189">
    <property type="entry name" value="Methyltr_RsmB-F"/>
    <property type="match status" value="1"/>
</dbReference>
<dbReference type="GO" id="GO:0030687">
    <property type="term" value="C:preribosome, large subunit precursor"/>
    <property type="evidence" value="ECO:0007669"/>
    <property type="project" value="EnsemblFungi"/>
</dbReference>
<evidence type="ECO:0000256" key="11">
    <source>
        <dbReference type="SAM" id="MobiDB-lite"/>
    </source>
</evidence>
<feature type="binding site" evidence="10">
    <location>
        <position position="438"/>
    </location>
    <ligand>
        <name>S-adenosyl-L-methionine</name>
        <dbReference type="ChEBI" id="CHEBI:59789"/>
    </ligand>
</feature>
<feature type="binding site" evidence="10">
    <location>
        <position position="421"/>
    </location>
    <ligand>
        <name>S-adenosyl-L-methionine</name>
        <dbReference type="ChEBI" id="CHEBI:59789"/>
    </ligand>
</feature>
<dbReference type="RefSeq" id="XP_002841207.1">
    <property type="nucleotide sequence ID" value="XM_002841161.1"/>
</dbReference>
<dbReference type="GO" id="GO:1902626">
    <property type="term" value="P:assembly of large subunit precursor of preribosome"/>
    <property type="evidence" value="ECO:0007669"/>
    <property type="project" value="EnsemblFungi"/>
</dbReference>
<dbReference type="SMR" id="D5GLK5"/>
<keyword evidence="6 10" id="KW-0949">S-adenosyl-L-methionine</keyword>
<dbReference type="EMBL" id="FN430349">
    <property type="protein sequence ID" value="CAZ85398.1"/>
    <property type="molecule type" value="Genomic_DNA"/>
</dbReference>
<feature type="region of interest" description="Disordered" evidence="11">
    <location>
        <begin position="1"/>
        <end position="148"/>
    </location>
</feature>
<dbReference type="KEGG" id="tml:GSTUM_00010249001"/>
<dbReference type="InterPro" id="IPR023273">
    <property type="entry name" value="RCMT_NOP2"/>
</dbReference>
<dbReference type="InterPro" id="IPR049560">
    <property type="entry name" value="MeTrfase_RsmB-F_NOP2_cat"/>
</dbReference>
<dbReference type="InterPro" id="IPR029063">
    <property type="entry name" value="SAM-dependent_MTases_sf"/>
</dbReference>
<feature type="domain" description="SAM-dependent MTase RsmB/NOP-type" evidence="12">
    <location>
        <begin position="278"/>
        <end position="566"/>
    </location>
</feature>
<evidence type="ECO:0000313" key="13">
    <source>
        <dbReference type="EMBL" id="CAZ85398.1"/>
    </source>
</evidence>
<evidence type="ECO:0000256" key="6">
    <source>
        <dbReference type="ARBA" id="ARBA00022691"/>
    </source>
</evidence>
<proteinExistence type="inferred from homology"/>
<feature type="binding site" evidence="10">
    <location>
        <position position="394"/>
    </location>
    <ligand>
        <name>S-adenosyl-L-methionine</name>
        <dbReference type="ChEBI" id="CHEBI:59789"/>
    </ligand>
</feature>
<name>D5GLK5_TUBMM</name>
<evidence type="ECO:0000256" key="2">
    <source>
        <dbReference type="ARBA" id="ARBA00007494"/>
    </source>
</evidence>
<dbReference type="GO" id="GO:0003723">
    <property type="term" value="F:RNA binding"/>
    <property type="evidence" value="ECO:0007669"/>
    <property type="project" value="UniProtKB-UniRule"/>
</dbReference>
<dbReference type="GeneID" id="9182701"/>
<feature type="compositionally biased region" description="Acidic residues" evidence="11">
    <location>
        <begin position="123"/>
        <end position="132"/>
    </location>
</feature>
<feature type="compositionally biased region" description="Acidic residues" evidence="11">
    <location>
        <begin position="86"/>
        <end position="109"/>
    </location>
</feature>
<evidence type="ECO:0000256" key="9">
    <source>
        <dbReference type="ARBA" id="ARBA00082314"/>
    </source>
</evidence>
<dbReference type="PROSITE" id="PS51686">
    <property type="entry name" value="SAM_MT_RSMB_NOP"/>
    <property type="match status" value="1"/>
</dbReference>
<reference evidence="13 14" key="1">
    <citation type="journal article" date="2010" name="Nature">
        <title>Perigord black truffle genome uncovers evolutionary origins and mechanisms of symbiosis.</title>
        <authorList>
            <person name="Martin F."/>
            <person name="Kohler A."/>
            <person name="Murat C."/>
            <person name="Balestrini R."/>
            <person name="Coutinho P.M."/>
            <person name="Jaillon O."/>
            <person name="Montanini B."/>
            <person name="Morin E."/>
            <person name="Noel B."/>
            <person name="Percudani R."/>
            <person name="Porcel B."/>
            <person name="Rubini A."/>
            <person name="Amicucci A."/>
            <person name="Amselem J."/>
            <person name="Anthouard V."/>
            <person name="Arcioni S."/>
            <person name="Artiguenave F."/>
            <person name="Aury J.M."/>
            <person name="Ballario P."/>
            <person name="Bolchi A."/>
            <person name="Brenna A."/>
            <person name="Brun A."/>
            <person name="Buee M."/>
            <person name="Cantarel B."/>
            <person name="Chevalier G."/>
            <person name="Couloux A."/>
            <person name="Da Silva C."/>
            <person name="Denoeud F."/>
            <person name="Duplessis S."/>
            <person name="Ghignone S."/>
            <person name="Hilselberger B."/>
            <person name="Iotti M."/>
            <person name="Marcais B."/>
            <person name="Mello A."/>
            <person name="Miranda M."/>
            <person name="Pacioni G."/>
            <person name="Quesneville H."/>
            <person name="Riccioni C."/>
            <person name="Ruotolo R."/>
            <person name="Splivallo R."/>
            <person name="Stocchi V."/>
            <person name="Tisserant E."/>
            <person name="Viscomi A.R."/>
            <person name="Zambonelli A."/>
            <person name="Zampieri E."/>
            <person name="Henrissat B."/>
            <person name="Lebrun M.H."/>
            <person name="Paolocci F."/>
            <person name="Bonfante P."/>
            <person name="Ottonello S."/>
            <person name="Wincker P."/>
        </authorList>
    </citation>
    <scope>NUCLEOTIDE SEQUENCE [LARGE SCALE GENOMIC DNA]</scope>
    <source>
        <strain evidence="13 14">Mel28</strain>
    </source>
</reference>
<evidence type="ECO:0000256" key="1">
    <source>
        <dbReference type="ARBA" id="ARBA00004604"/>
    </source>
</evidence>
<dbReference type="PROSITE" id="PS01153">
    <property type="entry name" value="NOL1_NOP2_SUN"/>
    <property type="match status" value="1"/>
</dbReference>
<dbReference type="PRINTS" id="PR02008">
    <property type="entry name" value="RCMTFAMILY"/>
</dbReference>
<dbReference type="GO" id="GO:0005730">
    <property type="term" value="C:nucleolus"/>
    <property type="evidence" value="ECO:0007669"/>
    <property type="project" value="UniProtKB-SubCell"/>
</dbReference>
<evidence type="ECO:0000256" key="8">
    <source>
        <dbReference type="ARBA" id="ARBA00023242"/>
    </source>
</evidence>
<evidence type="ECO:0000256" key="3">
    <source>
        <dbReference type="ARBA" id="ARBA00022517"/>
    </source>
</evidence>
<feature type="binding site" evidence="10">
    <location>
        <begin position="370"/>
        <end position="376"/>
    </location>
    <ligand>
        <name>S-adenosyl-L-methionine</name>
        <dbReference type="ChEBI" id="CHEBI:59789"/>
    </ligand>
</feature>
<dbReference type="Proteomes" id="UP000006911">
    <property type="component" value="Unassembled WGS sequence"/>
</dbReference>
<dbReference type="PRINTS" id="PR02012">
    <property type="entry name" value="RCMTNOP2"/>
</dbReference>
<dbReference type="GO" id="GO:0009383">
    <property type="term" value="F:rRNA (cytosine-C5-)-methyltransferase activity"/>
    <property type="evidence" value="ECO:0007669"/>
    <property type="project" value="EnsemblFungi"/>
</dbReference>
<evidence type="ECO:0000256" key="7">
    <source>
        <dbReference type="ARBA" id="ARBA00022884"/>
    </source>
</evidence>